<dbReference type="OrthoDB" id="6509975at2759"/>
<feature type="chain" id="PRO_5040284899" description="Multiple inositol polyphosphate phosphatase 1" evidence="17">
    <location>
        <begin position="17"/>
        <end position="464"/>
    </location>
</feature>
<evidence type="ECO:0000256" key="9">
    <source>
        <dbReference type="ARBA" id="ARBA00023136"/>
    </source>
</evidence>
<keyword evidence="10" id="KW-0325">Glycoprotein</keyword>
<comment type="catalytic activity">
    <reaction evidence="12">
        <text>1D-myo-inositol 1,2,5,6-tetrakisphosphate + H2O = 1D-myo-inositol 1,2,6-trisphosphate + phosphate</text>
        <dbReference type="Rhea" id="RHEA:77119"/>
        <dbReference type="ChEBI" id="CHEBI:15377"/>
        <dbReference type="ChEBI" id="CHEBI:43474"/>
        <dbReference type="ChEBI" id="CHEBI:195535"/>
        <dbReference type="ChEBI" id="CHEBI:195537"/>
        <dbReference type="EC" id="3.1.3.62"/>
    </reaction>
    <physiologicalReaction direction="left-to-right" evidence="12">
        <dbReference type="Rhea" id="RHEA:77120"/>
    </physiologicalReaction>
</comment>
<evidence type="ECO:0000256" key="13">
    <source>
        <dbReference type="ARBA" id="ARBA00043671"/>
    </source>
</evidence>
<evidence type="ECO:0000256" key="17">
    <source>
        <dbReference type="SAM" id="SignalP"/>
    </source>
</evidence>
<dbReference type="SUPFAM" id="SSF53254">
    <property type="entry name" value="Phosphoglycerate mutase-like"/>
    <property type="match status" value="1"/>
</dbReference>
<reference evidence="19" key="1">
    <citation type="submission" date="2025-08" db="UniProtKB">
        <authorList>
            <consortium name="RefSeq"/>
        </authorList>
    </citation>
    <scope>IDENTIFICATION</scope>
    <source>
        <strain evidence="19">USDA-PBARC FA_bdor</strain>
        <tissue evidence="19">Whole organism</tissue>
    </source>
</reference>
<keyword evidence="18" id="KW-1185">Reference proteome</keyword>
<dbReference type="GeneID" id="105269723"/>
<dbReference type="PIRSF" id="PIRSF000894">
    <property type="entry name" value="Acid_phosphatase"/>
    <property type="match status" value="1"/>
</dbReference>
<keyword evidence="16" id="KW-1015">Disulfide bond</keyword>
<dbReference type="RefSeq" id="XP_011308499.1">
    <property type="nucleotide sequence ID" value="XM_011310197.1"/>
</dbReference>
<keyword evidence="7 17" id="KW-0732">Signal</keyword>
<feature type="signal peptide" evidence="17">
    <location>
        <begin position="1"/>
        <end position="16"/>
    </location>
</feature>
<dbReference type="PANTHER" id="PTHR20963">
    <property type="entry name" value="MULTIPLE INOSITOL POLYPHOSPHATE PHOSPHATASE-RELATED"/>
    <property type="match status" value="1"/>
</dbReference>
<evidence type="ECO:0000256" key="8">
    <source>
        <dbReference type="ARBA" id="ARBA00022801"/>
    </source>
</evidence>
<evidence type="ECO:0000256" key="1">
    <source>
        <dbReference type="ARBA" id="ARBA00004236"/>
    </source>
</evidence>
<dbReference type="Proteomes" id="UP000694866">
    <property type="component" value="Unplaced"/>
</dbReference>
<evidence type="ECO:0000256" key="3">
    <source>
        <dbReference type="ARBA" id="ARBA00012976"/>
    </source>
</evidence>
<dbReference type="KEGG" id="fas:105269723"/>
<dbReference type="CDD" id="cd07061">
    <property type="entry name" value="HP_HAP_like"/>
    <property type="match status" value="1"/>
</dbReference>
<evidence type="ECO:0000256" key="16">
    <source>
        <dbReference type="PIRSR" id="PIRSR000894-2"/>
    </source>
</evidence>
<proteinExistence type="inferred from homology"/>
<comment type="similarity">
    <text evidence="2">Belongs to the histidine acid phosphatase family. MINPP1 subfamily.</text>
</comment>
<keyword evidence="9" id="KW-0472">Membrane</keyword>
<dbReference type="InterPro" id="IPR016274">
    <property type="entry name" value="Histidine_acid_Pase_euk"/>
</dbReference>
<evidence type="ECO:0000256" key="11">
    <source>
        <dbReference type="ARBA" id="ARBA00031642"/>
    </source>
</evidence>
<gene>
    <name evidence="19" type="primary">LOC105269723</name>
</gene>
<keyword evidence="6" id="KW-1003">Cell membrane</keyword>
<dbReference type="GO" id="GO:0005886">
    <property type="term" value="C:plasma membrane"/>
    <property type="evidence" value="ECO:0007669"/>
    <property type="project" value="UniProtKB-SubCell"/>
</dbReference>
<sequence length="464" mass="53404">MKLLIFLVLCIGYTWARQTDYCYAHDSDPYLKFGSVTAFQADRNEYRPIPYCEARQIWMLSRHGNRYPHDAITQDLKGLGNVRDQIFVNHRSQRLGQFNGHLCDEDLENFSKWSLNVNMTMQMTRELTPEASRQTKSIARQIRAGFPNLFPFDLGDKLQNYVFRATKSQSTQATLQEFMVGLVIRSTPIEPEMNDTLLQAYQCCSHWKDGDENDPHHSKELTEFLRGHEFSVLIRNVSSRLGYGYDLSADTILHMYDMCRYDAALDTERVSPWCAAFSKEQLKVLEYATDLQYFYNAGPGRNANKIIGCFALKDMINRFRRIEENATGEPKGVFYFTHAFTILSFLQNLGAIDENEKLTAENYRSMMNRKWRTSNLVPFNANIVAVFYKCSGGQDQVMFYMQGKQMRLPGCDVGLCRWDYLKEKLAEALSQCTEDKCYGRSGSLISQSLISLIAILSIGSILLK</sequence>
<dbReference type="EC" id="3.1.3.80" evidence="3"/>
<protein>
    <recommendedName>
        <fullName evidence="5">Multiple inositol polyphosphate phosphatase 1</fullName>
        <ecNumber evidence="4">3.1.3.62</ecNumber>
        <ecNumber evidence="3">3.1.3.80</ecNumber>
    </recommendedName>
    <alternativeName>
        <fullName evidence="11">2,3-bisphosphoglycerate 3-phosphatase</fullName>
    </alternativeName>
</protein>
<accession>A0A9R1TFT0</accession>
<comment type="catalytic activity">
    <reaction evidence="13">
        <text>1D-myo-inositol 1,2,4,5,6-pentakisphosphate + H2O = 1D-myo-inositol 1,2,5,6-tetrakisphosphate + phosphate</text>
        <dbReference type="Rhea" id="RHEA:77115"/>
        <dbReference type="ChEBI" id="CHEBI:15377"/>
        <dbReference type="ChEBI" id="CHEBI:43474"/>
        <dbReference type="ChEBI" id="CHEBI:57798"/>
        <dbReference type="ChEBI" id="CHEBI:195535"/>
        <dbReference type="EC" id="3.1.3.62"/>
    </reaction>
    <physiologicalReaction direction="left-to-right" evidence="13">
        <dbReference type="Rhea" id="RHEA:77116"/>
    </physiologicalReaction>
</comment>
<evidence type="ECO:0000256" key="7">
    <source>
        <dbReference type="ARBA" id="ARBA00022729"/>
    </source>
</evidence>
<name>A0A9R1TFT0_9HYME</name>
<comment type="catalytic activity">
    <reaction evidence="14">
        <text>1D-myo-inositol hexakisphosphate + H2O = 1D-myo-inositol 1,2,4,5,6-pentakisphosphate + phosphate</text>
        <dbReference type="Rhea" id="RHEA:16989"/>
        <dbReference type="ChEBI" id="CHEBI:15377"/>
        <dbReference type="ChEBI" id="CHEBI:43474"/>
        <dbReference type="ChEBI" id="CHEBI:57798"/>
        <dbReference type="ChEBI" id="CHEBI:58130"/>
        <dbReference type="EC" id="3.1.3.62"/>
    </reaction>
    <physiologicalReaction direction="left-to-right" evidence="14">
        <dbReference type="Rhea" id="RHEA:16990"/>
    </physiologicalReaction>
</comment>
<dbReference type="PANTHER" id="PTHR20963:SF8">
    <property type="entry name" value="MULTIPLE INOSITOL POLYPHOSPHATE PHOSPHATASE 1"/>
    <property type="match status" value="1"/>
</dbReference>
<comment type="catalytic activity">
    <reaction evidence="15">
        <text>(2R)-2,3-bisphosphoglycerate + H2O = (2R)-2-phosphoglycerate + phosphate</text>
        <dbReference type="Rhea" id="RHEA:27381"/>
        <dbReference type="ChEBI" id="CHEBI:15377"/>
        <dbReference type="ChEBI" id="CHEBI:43474"/>
        <dbReference type="ChEBI" id="CHEBI:58248"/>
        <dbReference type="ChEBI" id="CHEBI:58289"/>
        <dbReference type="EC" id="3.1.3.80"/>
    </reaction>
    <physiologicalReaction direction="left-to-right" evidence="15">
        <dbReference type="Rhea" id="RHEA:27382"/>
    </physiologicalReaction>
</comment>
<evidence type="ECO:0000313" key="19">
    <source>
        <dbReference type="RefSeq" id="XP_011308499.1"/>
    </source>
</evidence>
<evidence type="ECO:0000256" key="14">
    <source>
        <dbReference type="ARBA" id="ARBA00043691"/>
    </source>
</evidence>
<evidence type="ECO:0000256" key="4">
    <source>
        <dbReference type="ARBA" id="ARBA00013040"/>
    </source>
</evidence>
<evidence type="ECO:0000313" key="18">
    <source>
        <dbReference type="Proteomes" id="UP000694866"/>
    </source>
</evidence>
<evidence type="ECO:0000256" key="6">
    <source>
        <dbReference type="ARBA" id="ARBA00022475"/>
    </source>
</evidence>
<dbReference type="GO" id="GO:0034417">
    <property type="term" value="F:bisphosphoglycerate 3-phosphatase activity"/>
    <property type="evidence" value="ECO:0007669"/>
    <property type="project" value="UniProtKB-EC"/>
</dbReference>
<keyword evidence="8" id="KW-0378">Hydrolase</keyword>
<evidence type="ECO:0000256" key="15">
    <source>
        <dbReference type="ARBA" id="ARBA00043832"/>
    </source>
</evidence>
<evidence type="ECO:0000256" key="5">
    <source>
        <dbReference type="ARBA" id="ARBA00018097"/>
    </source>
</evidence>
<feature type="disulfide bond" evidence="16">
    <location>
        <begin position="259"/>
        <end position="274"/>
    </location>
</feature>
<organism evidence="18 19">
    <name type="scientific">Fopius arisanus</name>
    <dbReference type="NCBI Taxonomy" id="64838"/>
    <lineage>
        <taxon>Eukaryota</taxon>
        <taxon>Metazoa</taxon>
        <taxon>Ecdysozoa</taxon>
        <taxon>Arthropoda</taxon>
        <taxon>Hexapoda</taxon>
        <taxon>Insecta</taxon>
        <taxon>Pterygota</taxon>
        <taxon>Neoptera</taxon>
        <taxon>Endopterygota</taxon>
        <taxon>Hymenoptera</taxon>
        <taxon>Apocrita</taxon>
        <taxon>Ichneumonoidea</taxon>
        <taxon>Braconidae</taxon>
        <taxon>Opiinae</taxon>
        <taxon>Fopius</taxon>
    </lineage>
</organism>
<evidence type="ECO:0000256" key="12">
    <source>
        <dbReference type="ARBA" id="ARBA00043668"/>
    </source>
</evidence>
<dbReference type="EC" id="3.1.3.62" evidence="4"/>
<evidence type="ECO:0000256" key="2">
    <source>
        <dbReference type="ARBA" id="ARBA00008422"/>
    </source>
</evidence>
<dbReference type="Pfam" id="PF00328">
    <property type="entry name" value="His_Phos_2"/>
    <property type="match status" value="1"/>
</dbReference>
<dbReference type="Gene3D" id="3.40.50.1240">
    <property type="entry name" value="Phosphoglycerate mutase-like"/>
    <property type="match status" value="1"/>
</dbReference>
<dbReference type="GO" id="GO:0003993">
    <property type="term" value="F:acid phosphatase activity"/>
    <property type="evidence" value="ECO:0007669"/>
    <property type="project" value="TreeGrafter"/>
</dbReference>
<dbReference type="InterPro" id="IPR029033">
    <property type="entry name" value="His_PPase_superfam"/>
</dbReference>
<comment type="subcellular location">
    <subcellularLocation>
        <location evidence="1">Cell membrane</location>
    </subcellularLocation>
</comment>
<dbReference type="InterPro" id="IPR000560">
    <property type="entry name" value="His_Pase_clade-2"/>
</dbReference>
<dbReference type="AlphaFoldDB" id="A0A9R1TFT0"/>
<evidence type="ECO:0000256" key="10">
    <source>
        <dbReference type="ARBA" id="ARBA00023180"/>
    </source>
</evidence>
<feature type="disulfide bond" evidence="16">
    <location>
        <begin position="52"/>
        <end position="390"/>
    </location>
</feature>
<dbReference type="GO" id="GO:0052745">
    <property type="term" value="F:inositol phosphate phosphatase activity"/>
    <property type="evidence" value="ECO:0007669"/>
    <property type="project" value="TreeGrafter"/>
</dbReference>